<name>F8QX15_9EURO</name>
<dbReference type="AlphaFoldDB" id="F8QX15"/>
<keyword evidence="1" id="KW-0472">Membrane</keyword>
<keyword evidence="1" id="KW-1133">Transmembrane helix</keyword>
<keyword evidence="1" id="KW-0812">Transmembrane</keyword>
<proteinExistence type="evidence at transcript level"/>
<sequence length="113" mass="12654">MPFRFQSFPSVYTDLLLLVRAWSCTYMARGAEDYHRVVTIFSISVVGVLFLGRGTVCYVLRLLRRAFRRVCDSLNVGVDGSGPQMGTAHISRATEARSRPGQSVYCIRRLSCG</sequence>
<organism evidence="2">
    <name type="scientific">Endocarpon pusillum</name>
    <dbReference type="NCBI Taxonomy" id="364733"/>
    <lineage>
        <taxon>Eukaryota</taxon>
        <taxon>Fungi</taxon>
        <taxon>Dikarya</taxon>
        <taxon>Ascomycota</taxon>
        <taxon>Pezizomycotina</taxon>
        <taxon>Eurotiomycetes</taxon>
        <taxon>Chaetothyriomycetidae</taxon>
        <taxon>Verrucariales</taxon>
        <taxon>Verrucariaceae</taxon>
        <taxon>Endocarpon</taxon>
    </lineage>
</organism>
<dbReference type="EMBL" id="HM193206">
    <property type="protein sequence ID" value="AEH41531.1"/>
    <property type="molecule type" value="mRNA"/>
</dbReference>
<protein>
    <submittedName>
        <fullName evidence="2">ABC transporter permease protein</fullName>
    </submittedName>
</protein>
<accession>F8QX15</accession>
<evidence type="ECO:0000256" key="1">
    <source>
        <dbReference type="SAM" id="Phobius"/>
    </source>
</evidence>
<feature type="transmembrane region" description="Helical" evidence="1">
    <location>
        <begin position="40"/>
        <end position="60"/>
    </location>
</feature>
<reference evidence="2" key="1">
    <citation type="journal article" date="2011" name="World J. Microbiol. Biotechnol.">
        <title>Construction and characterization of a full-length cDNA library from mycobiont of Endocarpon pusillum (lichen-forming Ascomycota).</title>
        <authorList>
            <person name="Wang Y.-Y."/>
            <person name="Zhang T."/>
            <person name="Zhou Q.-M."/>
            <person name="Wei J.-C."/>
        </authorList>
    </citation>
    <scope>NUCLEOTIDE SEQUENCE</scope>
</reference>
<evidence type="ECO:0000313" key="2">
    <source>
        <dbReference type="EMBL" id="AEH41531.1"/>
    </source>
</evidence>